<dbReference type="InterPro" id="IPR045912">
    <property type="entry name" value="FOXJ2/3-like"/>
</dbReference>
<feature type="domain" description="Fork-head" evidence="7">
    <location>
        <begin position="1"/>
        <end position="80"/>
    </location>
</feature>
<evidence type="ECO:0000256" key="5">
    <source>
        <dbReference type="ARBA" id="ARBA00023242"/>
    </source>
</evidence>
<dbReference type="SMART" id="SM00339">
    <property type="entry name" value="FH"/>
    <property type="match status" value="1"/>
</dbReference>
<accession>A0A6G1I8Y5</accession>
<dbReference type="Gene3D" id="1.10.10.10">
    <property type="entry name" value="Winged helix-like DNA-binding domain superfamily/Winged helix DNA-binding domain"/>
    <property type="match status" value="1"/>
</dbReference>
<evidence type="ECO:0000256" key="4">
    <source>
        <dbReference type="ARBA" id="ARBA00023163"/>
    </source>
</evidence>
<dbReference type="InterPro" id="IPR036388">
    <property type="entry name" value="WH-like_DNA-bd_sf"/>
</dbReference>
<dbReference type="OrthoDB" id="5954824at2759"/>
<evidence type="ECO:0000259" key="7">
    <source>
        <dbReference type="PROSITE" id="PS50039"/>
    </source>
</evidence>
<evidence type="ECO:0000256" key="6">
    <source>
        <dbReference type="PROSITE-ProRule" id="PRU00089"/>
    </source>
</evidence>
<name>A0A6G1I8Y5_9PEZI</name>
<evidence type="ECO:0000313" key="8">
    <source>
        <dbReference type="EMBL" id="KAF2404773.1"/>
    </source>
</evidence>
<proteinExistence type="predicted"/>
<dbReference type="PANTHER" id="PTHR46078">
    <property type="entry name" value="FORKHEAD BOX PROTEIN J2 FAMILY MEMBER"/>
    <property type="match status" value="1"/>
</dbReference>
<feature type="DNA-binding region" description="Fork-head" evidence="6">
    <location>
        <begin position="1"/>
        <end position="80"/>
    </location>
</feature>
<dbReference type="PRINTS" id="PR00053">
    <property type="entry name" value="FORKHEAD"/>
</dbReference>
<dbReference type="EMBL" id="ML996688">
    <property type="protein sequence ID" value="KAF2404773.1"/>
    <property type="molecule type" value="Genomic_DNA"/>
</dbReference>
<protein>
    <submittedName>
        <fullName evidence="8">Winged helix DNA-binding domain-containing protein</fullName>
    </submittedName>
</protein>
<evidence type="ECO:0000256" key="2">
    <source>
        <dbReference type="ARBA" id="ARBA00023015"/>
    </source>
</evidence>
<dbReference type="InterPro" id="IPR001766">
    <property type="entry name" value="Fork_head_dom"/>
</dbReference>
<dbReference type="GO" id="GO:0005634">
    <property type="term" value="C:nucleus"/>
    <property type="evidence" value="ECO:0007669"/>
    <property type="project" value="UniProtKB-SubCell"/>
</dbReference>
<keyword evidence="9" id="KW-1185">Reference proteome</keyword>
<feature type="non-terminal residue" evidence="8">
    <location>
        <position position="80"/>
    </location>
</feature>
<gene>
    <name evidence="8" type="ORF">EJ06DRAFT_463681</name>
</gene>
<sequence length="80" mass="9315">KPNFSYAQLIAFAILRAPARRLTLNSIYLWIQNNFKYYKAGSGVGWQNSIRHNLSLNKAFMKQERPKDDPGKGHYWCITP</sequence>
<dbReference type="SUPFAM" id="SSF46785">
    <property type="entry name" value="Winged helix' DNA-binding domain"/>
    <property type="match status" value="1"/>
</dbReference>
<dbReference type="Pfam" id="PF00250">
    <property type="entry name" value="Forkhead"/>
    <property type="match status" value="1"/>
</dbReference>
<keyword evidence="2" id="KW-0805">Transcription regulation</keyword>
<comment type="subcellular location">
    <subcellularLocation>
        <location evidence="1 6">Nucleus</location>
    </subcellularLocation>
</comment>
<evidence type="ECO:0000256" key="3">
    <source>
        <dbReference type="ARBA" id="ARBA00023125"/>
    </source>
</evidence>
<dbReference type="AlphaFoldDB" id="A0A6G1I8Y5"/>
<organism evidence="8 9">
    <name type="scientific">Trichodelitschia bisporula</name>
    <dbReference type="NCBI Taxonomy" id="703511"/>
    <lineage>
        <taxon>Eukaryota</taxon>
        <taxon>Fungi</taxon>
        <taxon>Dikarya</taxon>
        <taxon>Ascomycota</taxon>
        <taxon>Pezizomycotina</taxon>
        <taxon>Dothideomycetes</taxon>
        <taxon>Dothideomycetes incertae sedis</taxon>
        <taxon>Phaeotrichales</taxon>
        <taxon>Phaeotrichaceae</taxon>
        <taxon>Trichodelitschia</taxon>
    </lineage>
</organism>
<keyword evidence="5 6" id="KW-0539">Nucleus</keyword>
<dbReference type="PROSITE" id="PS50039">
    <property type="entry name" value="FORK_HEAD_3"/>
    <property type="match status" value="1"/>
</dbReference>
<feature type="non-terminal residue" evidence="8">
    <location>
        <position position="1"/>
    </location>
</feature>
<dbReference type="GO" id="GO:0000978">
    <property type="term" value="F:RNA polymerase II cis-regulatory region sequence-specific DNA binding"/>
    <property type="evidence" value="ECO:0007669"/>
    <property type="project" value="TreeGrafter"/>
</dbReference>
<keyword evidence="4" id="KW-0804">Transcription</keyword>
<dbReference type="GO" id="GO:0001228">
    <property type="term" value="F:DNA-binding transcription activator activity, RNA polymerase II-specific"/>
    <property type="evidence" value="ECO:0007669"/>
    <property type="project" value="UniProtKB-ARBA"/>
</dbReference>
<evidence type="ECO:0000256" key="1">
    <source>
        <dbReference type="ARBA" id="ARBA00004123"/>
    </source>
</evidence>
<evidence type="ECO:0000313" key="9">
    <source>
        <dbReference type="Proteomes" id="UP000799640"/>
    </source>
</evidence>
<dbReference type="PROSITE" id="PS00658">
    <property type="entry name" value="FORK_HEAD_2"/>
    <property type="match status" value="1"/>
</dbReference>
<dbReference type="InterPro" id="IPR030456">
    <property type="entry name" value="TF_fork_head_CS_2"/>
</dbReference>
<keyword evidence="3 6" id="KW-0238">DNA-binding</keyword>
<dbReference type="Proteomes" id="UP000799640">
    <property type="component" value="Unassembled WGS sequence"/>
</dbReference>
<dbReference type="PANTHER" id="PTHR46078:SF2">
    <property type="entry name" value="FORK-HEAD DOMAIN-CONTAINING PROTEIN"/>
    <property type="match status" value="1"/>
</dbReference>
<reference evidence="8" key="1">
    <citation type="journal article" date="2020" name="Stud. Mycol.">
        <title>101 Dothideomycetes genomes: a test case for predicting lifestyles and emergence of pathogens.</title>
        <authorList>
            <person name="Haridas S."/>
            <person name="Albert R."/>
            <person name="Binder M."/>
            <person name="Bloem J."/>
            <person name="Labutti K."/>
            <person name="Salamov A."/>
            <person name="Andreopoulos B."/>
            <person name="Baker S."/>
            <person name="Barry K."/>
            <person name="Bills G."/>
            <person name="Bluhm B."/>
            <person name="Cannon C."/>
            <person name="Castanera R."/>
            <person name="Culley D."/>
            <person name="Daum C."/>
            <person name="Ezra D."/>
            <person name="Gonzalez J."/>
            <person name="Henrissat B."/>
            <person name="Kuo A."/>
            <person name="Liang C."/>
            <person name="Lipzen A."/>
            <person name="Lutzoni F."/>
            <person name="Magnuson J."/>
            <person name="Mondo S."/>
            <person name="Nolan M."/>
            <person name="Ohm R."/>
            <person name="Pangilinan J."/>
            <person name="Park H.-J."/>
            <person name="Ramirez L."/>
            <person name="Alfaro M."/>
            <person name="Sun H."/>
            <person name="Tritt A."/>
            <person name="Yoshinaga Y."/>
            <person name="Zwiers L.-H."/>
            <person name="Turgeon B."/>
            <person name="Goodwin S."/>
            <person name="Spatafora J."/>
            <person name="Crous P."/>
            <person name="Grigoriev I."/>
        </authorList>
    </citation>
    <scope>NUCLEOTIDE SEQUENCE</scope>
    <source>
        <strain evidence="8">CBS 262.69</strain>
    </source>
</reference>
<dbReference type="InterPro" id="IPR036390">
    <property type="entry name" value="WH_DNA-bd_sf"/>
</dbReference>
<dbReference type="CDD" id="cd00059">
    <property type="entry name" value="FH_FOX"/>
    <property type="match status" value="1"/>
</dbReference>
<dbReference type="FunFam" id="1.10.10.10:FF:000260">
    <property type="entry name" value="Forkhead transcription factor (Sep1)"/>
    <property type="match status" value="1"/>
</dbReference>